<dbReference type="SUPFAM" id="SSF53448">
    <property type="entry name" value="Nucleotide-diphospho-sugar transferases"/>
    <property type="match status" value="1"/>
</dbReference>
<comment type="subcellular location">
    <subcellularLocation>
        <location evidence="8">Cytoplasm</location>
    </subcellularLocation>
</comment>
<dbReference type="PANTHER" id="PTHR19136:SF81">
    <property type="entry name" value="MOLYBDENUM COFACTOR GUANYLYLTRANSFERASE"/>
    <property type="match status" value="1"/>
</dbReference>
<sequence>MRELPARIREDDVSDDRRHAALILAGGEARRLNGVDKASLDLGGATPLSLLVAALQDACDAIAISTNTRNPASAALEKPMLADPIPGVGPLGGVLAGLEWAHREGFARLLTVPGDTPFIPSNLTEKLTAPLSVASSGGRTHPLVACWPTAAAPKLRRWIEERMADARPTEGKSAAWRVRDFMETLGVWRVVEFPVENGDPFFNINTPHDLAMARTRQKASCVDTKNIRP</sequence>
<dbReference type="HAMAP" id="MF_00316">
    <property type="entry name" value="MobA"/>
    <property type="match status" value="1"/>
</dbReference>
<protein>
    <recommendedName>
        <fullName evidence="8">Molybdenum cofactor guanylyltransferase</fullName>
        <shortName evidence="8">MoCo guanylyltransferase</shortName>
        <ecNumber evidence="8">2.7.7.77</ecNumber>
    </recommendedName>
    <alternativeName>
        <fullName evidence="8">GTP:molybdopterin guanylyltransferase</fullName>
    </alternativeName>
    <alternativeName>
        <fullName evidence="8">Mo-MPT guanylyltransferase</fullName>
    </alternativeName>
    <alternativeName>
        <fullName evidence="8">Molybdopterin guanylyltransferase</fullName>
    </alternativeName>
    <alternativeName>
        <fullName evidence="8">Molybdopterin-guanine dinucleotide synthase</fullName>
        <shortName evidence="8">MGD synthase</shortName>
    </alternativeName>
</protein>
<evidence type="ECO:0000256" key="3">
    <source>
        <dbReference type="ARBA" id="ARBA00022723"/>
    </source>
</evidence>
<reference evidence="10 11" key="1">
    <citation type="submission" date="2021-03" db="EMBL/GenBank/DDBJ databases">
        <title>The complete genome sequence of Acetobacter sacchari TBRC 11175.</title>
        <authorList>
            <person name="Charoenyingcharoen P."/>
            <person name="Yukphan P."/>
        </authorList>
    </citation>
    <scope>NUCLEOTIDE SEQUENCE [LARGE SCALE GENOMIC DNA]</scope>
    <source>
        <strain evidence="10 11">TBRC 11175</strain>
    </source>
</reference>
<evidence type="ECO:0000256" key="7">
    <source>
        <dbReference type="ARBA" id="ARBA00023150"/>
    </source>
</evidence>
<dbReference type="Gene3D" id="3.90.550.10">
    <property type="entry name" value="Spore Coat Polysaccharide Biosynthesis Protein SpsA, Chain A"/>
    <property type="match status" value="1"/>
</dbReference>
<gene>
    <name evidence="8" type="primary">mobA</name>
    <name evidence="10" type="ORF">J2D73_13935</name>
</gene>
<evidence type="ECO:0000256" key="2">
    <source>
        <dbReference type="ARBA" id="ARBA00022679"/>
    </source>
</evidence>
<evidence type="ECO:0000256" key="1">
    <source>
        <dbReference type="ARBA" id="ARBA00022490"/>
    </source>
</evidence>
<evidence type="ECO:0000256" key="5">
    <source>
        <dbReference type="ARBA" id="ARBA00022842"/>
    </source>
</evidence>
<dbReference type="InterPro" id="IPR013482">
    <property type="entry name" value="Molybde_CF_guanTrfase"/>
</dbReference>
<accession>A0ABS3LY97</accession>
<evidence type="ECO:0000256" key="4">
    <source>
        <dbReference type="ARBA" id="ARBA00022741"/>
    </source>
</evidence>
<dbReference type="Pfam" id="PF12804">
    <property type="entry name" value="NTP_transf_3"/>
    <property type="match status" value="1"/>
</dbReference>
<keyword evidence="5 8" id="KW-0460">Magnesium</keyword>
<evidence type="ECO:0000313" key="10">
    <source>
        <dbReference type="EMBL" id="MBO1360887.1"/>
    </source>
</evidence>
<evidence type="ECO:0000313" key="11">
    <source>
        <dbReference type="Proteomes" id="UP000664771"/>
    </source>
</evidence>
<feature type="binding site" evidence="8">
    <location>
        <position position="83"/>
    </location>
    <ligand>
        <name>GTP</name>
        <dbReference type="ChEBI" id="CHEBI:37565"/>
    </ligand>
</feature>
<evidence type="ECO:0000256" key="8">
    <source>
        <dbReference type="HAMAP-Rule" id="MF_00316"/>
    </source>
</evidence>
<keyword evidence="1 8" id="KW-0963">Cytoplasm</keyword>
<feature type="binding site" evidence="8">
    <location>
        <begin position="24"/>
        <end position="26"/>
    </location>
    <ligand>
        <name>GTP</name>
        <dbReference type="ChEBI" id="CHEBI:37565"/>
    </ligand>
</feature>
<comment type="function">
    <text evidence="8">Transfers a GMP moiety from GTP to Mo-molybdopterin (Mo-MPT) cofactor (Moco or molybdenum cofactor) to form Mo-molybdopterin guanine dinucleotide (Mo-MGD) cofactor.</text>
</comment>
<comment type="caution">
    <text evidence="10">The sequence shown here is derived from an EMBL/GenBank/DDBJ whole genome shotgun (WGS) entry which is preliminary data.</text>
</comment>
<keyword evidence="11" id="KW-1185">Reference proteome</keyword>
<evidence type="ECO:0000259" key="9">
    <source>
        <dbReference type="Pfam" id="PF12804"/>
    </source>
</evidence>
<dbReference type="PANTHER" id="PTHR19136">
    <property type="entry name" value="MOLYBDENUM COFACTOR GUANYLYLTRANSFERASE"/>
    <property type="match status" value="1"/>
</dbReference>
<proteinExistence type="inferred from homology"/>
<comment type="cofactor">
    <cofactor evidence="8">
        <name>Mg(2+)</name>
        <dbReference type="ChEBI" id="CHEBI:18420"/>
    </cofactor>
</comment>
<keyword evidence="4 8" id="KW-0547">Nucleotide-binding</keyword>
<dbReference type="RefSeq" id="WP_207882219.1">
    <property type="nucleotide sequence ID" value="NZ_JAFVMF010000015.1"/>
</dbReference>
<feature type="binding site" evidence="8">
    <location>
        <position position="37"/>
    </location>
    <ligand>
        <name>GTP</name>
        <dbReference type="ChEBI" id="CHEBI:37565"/>
    </ligand>
</feature>
<feature type="domain" description="MobA-like NTP transferase" evidence="9">
    <location>
        <begin position="21"/>
        <end position="162"/>
    </location>
</feature>
<keyword evidence="3 8" id="KW-0479">Metal-binding</keyword>
<evidence type="ECO:0000256" key="6">
    <source>
        <dbReference type="ARBA" id="ARBA00023134"/>
    </source>
</evidence>
<name>A0ABS3LY97_9PROT</name>
<dbReference type="Proteomes" id="UP000664771">
    <property type="component" value="Unassembled WGS sequence"/>
</dbReference>
<comment type="subunit">
    <text evidence="8">Monomer.</text>
</comment>
<comment type="similarity">
    <text evidence="8">Belongs to the MobA family.</text>
</comment>
<comment type="catalytic activity">
    <reaction evidence="8">
        <text>Mo-molybdopterin + GTP + H(+) = Mo-molybdopterin guanine dinucleotide + diphosphate</text>
        <dbReference type="Rhea" id="RHEA:34243"/>
        <dbReference type="ChEBI" id="CHEBI:15378"/>
        <dbReference type="ChEBI" id="CHEBI:33019"/>
        <dbReference type="ChEBI" id="CHEBI:37565"/>
        <dbReference type="ChEBI" id="CHEBI:71302"/>
        <dbReference type="ChEBI" id="CHEBI:71310"/>
        <dbReference type="EC" id="2.7.7.77"/>
    </reaction>
</comment>
<dbReference type="EMBL" id="JAFVMF010000015">
    <property type="protein sequence ID" value="MBO1360887.1"/>
    <property type="molecule type" value="Genomic_DNA"/>
</dbReference>
<dbReference type="InterPro" id="IPR025877">
    <property type="entry name" value="MobA-like_NTP_Trfase"/>
</dbReference>
<feature type="binding site" evidence="8">
    <location>
        <position position="115"/>
    </location>
    <ligand>
        <name>GTP</name>
        <dbReference type="ChEBI" id="CHEBI:37565"/>
    </ligand>
</feature>
<feature type="binding site" evidence="8">
    <location>
        <position position="115"/>
    </location>
    <ligand>
        <name>Mg(2+)</name>
        <dbReference type="ChEBI" id="CHEBI:18420"/>
    </ligand>
</feature>
<dbReference type="EC" id="2.7.7.77" evidence="8"/>
<dbReference type="GO" id="GO:0016779">
    <property type="term" value="F:nucleotidyltransferase activity"/>
    <property type="evidence" value="ECO:0007669"/>
    <property type="project" value="UniProtKB-KW"/>
</dbReference>
<keyword evidence="10" id="KW-0548">Nucleotidyltransferase</keyword>
<dbReference type="CDD" id="cd02503">
    <property type="entry name" value="MobA"/>
    <property type="match status" value="1"/>
</dbReference>
<keyword evidence="6 8" id="KW-0342">GTP-binding</keyword>
<keyword evidence="2 8" id="KW-0808">Transferase</keyword>
<organism evidence="10 11">
    <name type="scientific">Acetobacter sacchari</name>
    <dbReference type="NCBI Taxonomy" id="2661687"/>
    <lineage>
        <taxon>Bacteria</taxon>
        <taxon>Pseudomonadati</taxon>
        <taxon>Pseudomonadota</taxon>
        <taxon>Alphaproteobacteria</taxon>
        <taxon>Acetobacterales</taxon>
        <taxon>Acetobacteraceae</taxon>
        <taxon>Acetobacter</taxon>
    </lineage>
</organism>
<comment type="domain">
    <text evidence="8">The N-terminal domain determines nucleotide recognition and specific binding, while the C-terminal domain determines the specific binding to the target protein.</text>
</comment>
<keyword evidence="7 8" id="KW-0501">Molybdenum cofactor biosynthesis</keyword>
<dbReference type="InterPro" id="IPR029044">
    <property type="entry name" value="Nucleotide-diphossugar_trans"/>
</dbReference>
<comment type="caution">
    <text evidence="8">Lacks conserved residue(s) required for the propagation of feature annotation.</text>
</comment>